<evidence type="ECO:0000313" key="3">
    <source>
        <dbReference type="EMBL" id="SFD95726.1"/>
    </source>
</evidence>
<organism evidence="3 4">
    <name type="scientific">Thermophagus xiamenensis</name>
    <dbReference type="NCBI Taxonomy" id="385682"/>
    <lineage>
        <taxon>Bacteria</taxon>
        <taxon>Pseudomonadati</taxon>
        <taxon>Bacteroidota</taxon>
        <taxon>Bacteroidia</taxon>
        <taxon>Marinilabiliales</taxon>
        <taxon>Marinilabiliaceae</taxon>
        <taxon>Thermophagus</taxon>
    </lineage>
</organism>
<dbReference type="STRING" id="385682.SAMN05444380_104159"/>
<protein>
    <submittedName>
        <fullName evidence="3">Dipeptidyl-peptidase-3</fullName>
    </submittedName>
</protein>
<keyword evidence="4" id="KW-1185">Reference proteome</keyword>
<dbReference type="InterPro" id="IPR039461">
    <property type="entry name" value="Peptidase_M49"/>
</dbReference>
<dbReference type="eggNOG" id="COG0457">
    <property type="taxonomic scope" value="Bacteria"/>
</dbReference>
<dbReference type="Pfam" id="PF03571">
    <property type="entry name" value="Peptidase_M49"/>
    <property type="match status" value="2"/>
</dbReference>
<name>A0A1I1WKQ8_9BACT</name>
<dbReference type="OrthoDB" id="9812747at2"/>
<keyword evidence="2" id="KW-0378">Hydrolase</keyword>
<sequence>MKTDNFQYVVEQFADLRILRYPVTGFEELSLQQKKLIYYLSQAAIEGRDILFDQNYKHNLTIRRTLEAIYEHYQGDRNTDDFKALEVFLKRVWFSNGIHHHYSTIKIEPGFGENFFEHVVKSIPSDKLPLKEGETVEDLLATLRPVLFDPNVDNKRVNQDKDADLITSSANNYYSGVTQQEAEAFYADRKNKDNLLSHGLNTQLIKEDGQIKEKVWKIGEMYSTAIEKIVEWLDKAMTVAENDRHKKVIRLLIDFYKTGDLKVFNEYNIAWLADQDSAVDFINGFIETYGDPLGLKGSWESVVNFKNKEATRRTEIISANAQWFEDHSPVDPRFKKEKVRGVSAKVINVAMLGGDCYPHTPIGINLPNADWIRKEYGSKSVTIENITYAYDQASKGTGFLEEFCFSQEEIDRYYGYGFLTGNLHTDLHECLGHGSGQLLEGITGNELKAYGAVIEEARADLFALYYIADKKLVELNLLPDEEAYKAEYDTYIRNGLMTQLTRIRLGEDIEEPHMRNRQLIAAWCFEKGQKDKVIERKNKDGKTFFVINDYIALRNLFAKLLAEIQRVKSEGDYHTANHLVETYGVKVNKELHQEVLERYQKLNLAPYSGFVNPVLRPVTDDDGKIIDIVPDYTEGYAEQMMRYSKEHSWL</sequence>
<evidence type="ECO:0000256" key="1">
    <source>
        <dbReference type="ARBA" id="ARBA00022723"/>
    </source>
</evidence>
<dbReference type="Gene3D" id="3.30.540.30">
    <property type="match status" value="2"/>
</dbReference>
<dbReference type="AlphaFoldDB" id="A0A1I1WKQ8"/>
<accession>A0A1I1WKQ8</accession>
<dbReference type="GO" id="GO:0016787">
    <property type="term" value="F:hydrolase activity"/>
    <property type="evidence" value="ECO:0007669"/>
    <property type="project" value="UniProtKB-KW"/>
</dbReference>
<dbReference type="PANTHER" id="PTHR23422">
    <property type="entry name" value="DIPEPTIDYL PEPTIDASE III-RELATED"/>
    <property type="match status" value="1"/>
</dbReference>
<keyword evidence="1" id="KW-0479">Metal-binding</keyword>
<evidence type="ECO:0000313" key="4">
    <source>
        <dbReference type="Proteomes" id="UP000181976"/>
    </source>
</evidence>
<dbReference type="InParanoid" id="A0A1I1WKQ8"/>
<dbReference type="RefSeq" id="WP_010528276.1">
    <property type="nucleotide sequence ID" value="NZ_AFSL01000075.1"/>
</dbReference>
<gene>
    <name evidence="3" type="ORF">SAMN05444380_104159</name>
</gene>
<dbReference type="Proteomes" id="UP000181976">
    <property type="component" value="Unassembled WGS sequence"/>
</dbReference>
<dbReference type="EMBL" id="FONA01000004">
    <property type="protein sequence ID" value="SFD95726.1"/>
    <property type="molecule type" value="Genomic_DNA"/>
</dbReference>
<proteinExistence type="predicted"/>
<dbReference type="GO" id="GO:0046872">
    <property type="term" value="F:metal ion binding"/>
    <property type="evidence" value="ECO:0007669"/>
    <property type="project" value="UniProtKB-KW"/>
</dbReference>
<reference evidence="3 4" key="1">
    <citation type="submission" date="2016-10" db="EMBL/GenBank/DDBJ databases">
        <authorList>
            <person name="de Groot N.N."/>
        </authorList>
    </citation>
    <scope>NUCLEOTIDE SEQUENCE [LARGE SCALE GENOMIC DNA]</scope>
    <source>
        <strain evidence="3 4">DSM 19012</strain>
    </source>
</reference>
<dbReference type="PANTHER" id="PTHR23422:SF11">
    <property type="entry name" value="DIPEPTIDYL PEPTIDASE 3"/>
    <property type="match status" value="1"/>
</dbReference>
<evidence type="ECO:0000256" key="2">
    <source>
        <dbReference type="ARBA" id="ARBA00022801"/>
    </source>
</evidence>